<gene>
    <name evidence="1" type="ORF">BDCG_17948</name>
</gene>
<dbReference type="RefSeq" id="XP_045282874.1">
    <property type="nucleotide sequence ID" value="XM_045426988.1"/>
</dbReference>
<accession>A0ABX2W194</accession>
<keyword evidence="2" id="KW-1185">Reference proteome</keyword>
<dbReference type="EMBL" id="EQ999986">
    <property type="protein sequence ID" value="OAT03147.1"/>
    <property type="molecule type" value="Genomic_DNA"/>
</dbReference>
<proteinExistence type="predicted"/>
<sequence length="156" mass="18013">MLNYPRCRAGQTIASSSALALRSERDITAGTCLLIPPSSRIAKKYILVRDDGRVPNLHNLLPAIPRKIWDRENKLFFRCLIQFLVSQPLQDKSTGELYETDTYVHVMYMHTFYIGRTPQMRVMQGRLPRIDDAQRRRLSMDNTTDSNRCVKCGSYS</sequence>
<dbReference type="Proteomes" id="UP000002039">
    <property type="component" value="Unassembled WGS sequence"/>
</dbReference>
<evidence type="ECO:0000313" key="1">
    <source>
        <dbReference type="EMBL" id="OAT03147.1"/>
    </source>
</evidence>
<name>A0ABX2W194_AJEDR</name>
<dbReference type="GeneID" id="69032840"/>
<protein>
    <submittedName>
        <fullName evidence="1">Uncharacterized protein</fullName>
    </submittedName>
</protein>
<reference evidence="2" key="1">
    <citation type="journal article" date="2015" name="PLoS Genet.">
        <title>The dynamic genome and transcriptome of the human fungal pathogen Blastomyces and close relative Emmonsia.</title>
        <authorList>
            <person name="Munoz J.F."/>
            <person name="Gauthier G.M."/>
            <person name="Desjardins C.A."/>
            <person name="Gallo J.E."/>
            <person name="Holder J."/>
            <person name="Sullivan T.D."/>
            <person name="Marty A.J."/>
            <person name="Carmen J.C."/>
            <person name="Chen Z."/>
            <person name="Ding L."/>
            <person name="Gujja S."/>
            <person name="Magrini V."/>
            <person name="Misas E."/>
            <person name="Mitreva M."/>
            <person name="Priest M."/>
            <person name="Saif S."/>
            <person name="Whiston E.A."/>
            <person name="Young S."/>
            <person name="Zeng Q."/>
            <person name="Goldman W.E."/>
            <person name="Mardis E.R."/>
            <person name="Taylor J.W."/>
            <person name="McEwen J.G."/>
            <person name="Clay O.K."/>
            <person name="Klein B.S."/>
            <person name="Cuomo C.A."/>
        </authorList>
    </citation>
    <scope>NUCLEOTIDE SEQUENCE [LARGE SCALE GENOMIC DNA]</scope>
    <source>
        <strain evidence="2">ER-3 / ATCC MYA-2586</strain>
    </source>
</reference>
<evidence type="ECO:0000313" key="2">
    <source>
        <dbReference type="Proteomes" id="UP000002039"/>
    </source>
</evidence>
<organism evidence="1 2">
    <name type="scientific">Ajellomyces dermatitidis (strain ER-3 / ATCC MYA-2586)</name>
    <name type="common">Blastomyces dermatitidis</name>
    <dbReference type="NCBI Taxonomy" id="559297"/>
    <lineage>
        <taxon>Eukaryota</taxon>
        <taxon>Fungi</taxon>
        <taxon>Dikarya</taxon>
        <taxon>Ascomycota</taxon>
        <taxon>Pezizomycotina</taxon>
        <taxon>Eurotiomycetes</taxon>
        <taxon>Eurotiomycetidae</taxon>
        <taxon>Onygenales</taxon>
        <taxon>Ajellomycetaceae</taxon>
        <taxon>Blastomyces</taxon>
    </lineage>
</organism>